<dbReference type="Proteomes" id="UP000676336">
    <property type="component" value="Unassembled WGS sequence"/>
</dbReference>
<evidence type="ECO:0000313" key="1">
    <source>
        <dbReference type="EMBL" id="CAF4597719.1"/>
    </source>
</evidence>
<organism evidence="1 2">
    <name type="scientific">Rotaria magnacalcarata</name>
    <dbReference type="NCBI Taxonomy" id="392030"/>
    <lineage>
        <taxon>Eukaryota</taxon>
        <taxon>Metazoa</taxon>
        <taxon>Spiralia</taxon>
        <taxon>Gnathifera</taxon>
        <taxon>Rotifera</taxon>
        <taxon>Eurotatoria</taxon>
        <taxon>Bdelloidea</taxon>
        <taxon>Philodinida</taxon>
        <taxon>Philodinidae</taxon>
        <taxon>Rotaria</taxon>
    </lineage>
</organism>
<feature type="non-terminal residue" evidence="1">
    <location>
        <position position="62"/>
    </location>
</feature>
<protein>
    <submittedName>
        <fullName evidence="1">Uncharacterized protein</fullName>
    </submittedName>
</protein>
<evidence type="ECO:0000313" key="2">
    <source>
        <dbReference type="Proteomes" id="UP000676336"/>
    </source>
</evidence>
<dbReference type="EMBL" id="CAJOBI010103196">
    <property type="protein sequence ID" value="CAF4597719.1"/>
    <property type="molecule type" value="Genomic_DNA"/>
</dbReference>
<gene>
    <name evidence="1" type="ORF">SMN809_LOCUS38941</name>
</gene>
<accession>A0A8S2Z2Y7</accession>
<proteinExistence type="predicted"/>
<reference evidence="1" key="1">
    <citation type="submission" date="2021-02" db="EMBL/GenBank/DDBJ databases">
        <authorList>
            <person name="Nowell W R."/>
        </authorList>
    </citation>
    <scope>NUCLEOTIDE SEQUENCE</scope>
</reference>
<name>A0A8S2Z2Y7_9BILA</name>
<comment type="caution">
    <text evidence="1">The sequence shown here is derived from an EMBL/GenBank/DDBJ whole genome shotgun (WGS) entry which is preliminary data.</text>
</comment>
<sequence length="62" mass="7227">MSSFIHRHPCKFGAQCKDIDNLKHNQEYEHPSFCPNGGDCEDTSDDHEKAYRHLPACDFFQK</sequence>
<dbReference type="AlphaFoldDB" id="A0A8S2Z2Y7"/>